<sequence>MTSGRCADVYGEEQGYIRLFICLLLRDFRSNSQAPNVKASLRKITNKLTLRLSVIGDKRQLGGSTSSKVLLDC</sequence>
<evidence type="ECO:0000313" key="2">
    <source>
        <dbReference type="Proteomes" id="UP000825729"/>
    </source>
</evidence>
<keyword evidence="2" id="KW-1185">Reference proteome</keyword>
<organism evidence="1 2">
    <name type="scientific">Aristolochia fimbriata</name>
    <name type="common">White veined hardy Dutchman's pipe vine</name>
    <dbReference type="NCBI Taxonomy" id="158543"/>
    <lineage>
        <taxon>Eukaryota</taxon>
        <taxon>Viridiplantae</taxon>
        <taxon>Streptophyta</taxon>
        <taxon>Embryophyta</taxon>
        <taxon>Tracheophyta</taxon>
        <taxon>Spermatophyta</taxon>
        <taxon>Magnoliopsida</taxon>
        <taxon>Magnoliidae</taxon>
        <taxon>Piperales</taxon>
        <taxon>Aristolochiaceae</taxon>
        <taxon>Aristolochia</taxon>
    </lineage>
</organism>
<name>A0AAV7EHN8_ARIFI</name>
<reference evidence="1 2" key="1">
    <citation type="submission" date="2021-07" db="EMBL/GenBank/DDBJ databases">
        <title>The Aristolochia fimbriata genome: insights into angiosperm evolution, floral development and chemical biosynthesis.</title>
        <authorList>
            <person name="Jiao Y."/>
        </authorList>
    </citation>
    <scope>NUCLEOTIDE SEQUENCE [LARGE SCALE GENOMIC DNA]</scope>
    <source>
        <strain evidence="1">IBCAS-2021</strain>
        <tissue evidence="1">Leaf</tissue>
    </source>
</reference>
<evidence type="ECO:0000313" key="1">
    <source>
        <dbReference type="EMBL" id="KAG9448342.1"/>
    </source>
</evidence>
<gene>
    <name evidence="1" type="ORF">H6P81_014470</name>
</gene>
<proteinExistence type="predicted"/>
<comment type="caution">
    <text evidence="1">The sequence shown here is derived from an EMBL/GenBank/DDBJ whole genome shotgun (WGS) entry which is preliminary data.</text>
</comment>
<accession>A0AAV7EHN8</accession>
<protein>
    <submittedName>
        <fullName evidence="1">Uncharacterized protein</fullName>
    </submittedName>
</protein>
<dbReference type="AlphaFoldDB" id="A0AAV7EHN8"/>
<dbReference type="Proteomes" id="UP000825729">
    <property type="component" value="Unassembled WGS sequence"/>
</dbReference>
<dbReference type="EMBL" id="JAINDJ010000005">
    <property type="protein sequence ID" value="KAG9448342.1"/>
    <property type="molecule type" value="Genomic_DNA"/>
</dbReference>